<evidence type="ECO:0000313" key="2">
    <source>
        <dbReference type="EMBL" id="TVU13693.1"/>
    </source>
</evidence>
<comment type="caution">
    <text evidence="2">The sequence shown here is derived from an EMBL/GenBank/DDBJ whole genome shotgun (WGS) entry which is preliminary data.</text>
</comment>
<dbReference type="EMBL" id="RWGY01000031">
    <property type="protein sequence ID" value="TVU13693.1"/>
    <property type="molecule type" value="Genomic_DNA"/>
</dbReference>
<keyword evidence="3" id="KW-1185">Reference proteome</keyword>
<protein>
    <submittedName>
        <fullName evidence="2">Uncharacterized protein</fullName>
    </submittedName>
</protein>
<dbReference type="AlphaFoldDB" id="A0A5J9TQK2"/>
<evidence type="ECO:0000256" key="1">
    <source>
        <dbReference type="SAM" id="MobiDB-lite"/>
    </source>
</evidence>
<feature type="non-terminal residue" evidence="2">
    <location>
        <position position="1"/>
    </location>
</feature>
<reference evidence="2 3" key="1">
    <citation type="journal article" date="2019" name="Sci. Rep.">
        <title>A high-quality genome of Eragrostis curvula grass provides insights into Poaceae evolution and supports new strategies to enhance forage quality.</title>
        <authorList>
            <person name="Carballo J."/>
            <person name="Santos B.A.C.M."/>
            <person name="Zappacosta D."/>
            <person name="Garbus I."/>
            <person name="Selva J.P."/>
            <person name="Gallo C.A."/>
            <person name="Diaz A."/>
            <person name="Albertini E."/>
            <person name="Caccamo M."/>
            <person name="Echenique V."/>
        </authorList>
    </citation>
    <scope>NUCLEOTIDE SEQUENCE [LARGE SCALE GENOMIC DNA]</scope>
    <source>
        <strain evidence="3">cv. Victoria</strain>
        <tissue evidence="2">Leaf</tissue>
    </source>
</reference>
<feature type="region of interest" description="Disordered" evidence="1">
    <location>
        <begin position="157"/>
        <end position="203"/>
    </location>
</feature>
<feature type="non-terminal residue" evidence="2">
    <location>
        <position position="203"/>
    </location>
</feature>
<accession>A0A5J9TQK2</accession>
<organism evidence="2 3">
    <name type="scientific">Eragrostis curvula</name>
    <name type="common">weeping love grass</name>
    <dbReference type="NCBI Taxonomy" id="38414"/>
    <lineage>
        <taxon>Eukaryota</taxon>
        <taxon>Viridiplantae</taxon>
        <taxon>Streptophyta</taxon>
        <taxon>Embryophyta</taxon>
        <taxon>Tracheophyta</taxon>
        <taxon>Spermatophyta</taxon>
        <taxon>Magnoliopsida</taxon>
        <taxon>Liliopsida</taxon>
        <taxon>Poales</taxon>
        <taxon>Poaceae</taxon>
        <taxon>PACMAD clade</taxon>
        <taxon>Chloridoideae</taxon>
        <taxon>Eragrostideae</taxon>
        <taxon>Eragrostidinae</taxon>
        <taxon>Eragrostis</taxon>
    </lineage>
</organism>
<dbReference type="Proteomes" id="UP000324897">
    <property type="component" value="Unassembled WGS sequence"/>
</dbReference>
<sequence length="203" mass="22198">SGTTLFNSEKTAGFNSLKIRKGRRACCQNSSSTSPPATGTRRALLHRTLGCRQYTKGALLPFGRLFPNPSFIPYFHRHSRHHCRPLQAPSRSPSSSCLRPSCGAYSWTTTASSQPWPRFFPIRRESLESTSSTPSPATVSPRAPSFDSPISITKALCHSLSPPVHRRHQAAPSRAPSSSPPPLRRAARRALSRSGEAPQPFSP</sequence>
<proteinExistence type="predicted"/>
<name>A0A5J9TQK2_9POAL</name>
<evidence type="ECO:0000313" key="3">
    <source>
        <dbReference type="Proteomes" id="UP000324897"/>
    </source>
</evidence>
<gene>
    <name evidence="2" type="ORF">EJB05_37113</name>
</gene>
<dbReference type="Gramene" id="TVU13693">
    <property type="protein sequence ID" value="TVU13693"/>
    <property type="gene ID" value="EJB05_37113"/>
</dbReference>